<keyword evidence="1" id="KW-1133">Transmembrane helix</keyword>
<feature type="transmembrane region" description="Helical" evidence="1">
    <location>
        <begin position="120"/>
        <end position="141"/>
    </location>
</feature>
<dbReference type="SUPFAM" id="SSF103473">
    <property type="entry name" value="MFS general substrate transporter"/>
    <property type="match status" value="1"/>
</dbReference>
<accession>A0A078APK6</accession>
<dbReference type="Gene3D" id="1.20.1250.20">
    <property type="entry name" value="MFS general substrate transporter like domains"/>
    <property type="match status" value="1"/>
</dbReference>
<evidence type="ECO:0008006" key="4">
    <source>
        <dbReference type="Google" id="ProtNLM"/>
    </source>
</evidence>
<gene>
    <name evidence="2" type="primary">Contig18462.g19601</name>
    <name evidence="2" type="ORF">STYLEM_13365</name>
</gene>
<name>A0A078APK6_STYLE</name>
<keyword evidence="1" id="KW-0472">Membrane</keyword>
<dbReference type="InParanoid" id="A0A078APK6"/>
<feature type="transmembrane region" description="Helical" evidence="1">
    <location>
        <begin position="95"/>
        <end position="114"/>
    </location>
</feature>
<feature type="transmembrane region" description="Helical" evidence="1">
    <location>
        <begin position="53"/>
        <end position="75"/>
    </location>
</feature>
<reference evidence="2 3" key="1">
    <citation type="submission" date="2014-06" db="EMBL/GenBank/DDBJ databases">
        <authorList>
            <person name="Swart Estienne"/>
        </authorList>
    </citation>
    <scope>NUCLEOTIDE SEQUENCE [LARGE SCALE GENOMIC DNA]</scope>
    <source>
        <strain evidence="2 3">130c</strain>
    </source>
</reference>
<evidence type="ECO:0000313" key="3">
    <source>
        <dbReference type="Proteomes" id="UP000039865"/>
    </source>
</evidence>
<keyword evidence="1" id="KW-0812">Transmembrane</keyword>
<dbReference type="OrthoDB" id="446368at2759"/>
<keyword evidence="3" id="KW-1185">Reference proteome</keyword>
<protein>
    <recommendedName>
        <fullName evidence="4">Major facilitator superfamily (MFS) profile domain-containing protein</fullName>
    </recommendedName>
</protein>
<dbReference type="Proteomes" id="UP000039865">
    <property type="component" value="Unassembled WGS sequence"/>
</dbReference>
<dbReference type="InterPro" id="IPR036259">
    <property type="entry name" value="MFS_trans_sf"/>
</dbReference>
<evidence type="ECO:0000256" key="1">
    <source>
        <dbReference type="SAM" id="Phobius"/>
    </source>
</evidence>
<dbReference type="AlphaFoldDB" id="A0A078APK6"/>
<proteinExistence type="predicted"/>
<sequence length="212" mass="23763">MIASFSTMMCQISVLFHDSCLADHLINDQKVGSHSVALFMFGPSKIFNLGDNLTLSVIGVGILGCTLAMNCPTLIPEIIYLEFNHRLDQVKRRDLRYATYGLGAVFAPIVGGFLYQFVGFQYACDILGCISFSYGTFYLFIRIIPELKQSKQDGAREQQLKQKNFEVQKIKPSWNELGQTNINIELIIKSRSNSDVPTIADDQNFSLSNLLS</sequence>
<dbReference type="EMBL" id="CCKQ01012686">
    <property type="protein sequence ID" value="CDW84305.1"/>
    <property type="molecule type" value="Genomic_DNA"/>
</dbReference>
<organism evidence="2 3">
    <name type="scientific">Stylonychia lemnae</name>
    <name type="common">Ciliate</name>
    <dbReference type="NCBI Taxonomy" id="5949"/>
    <lineage>
        <taxon>Eukaryota</taxon>
        <taxon>Sar</taxon>
        <taxon>Alveolata</taxon>
        <taxon>Ciliophora</taxon>
        <taxon>Intramacronucleata</taxon>
        <taxon>Spirotrichea</taxon>
        <taxon>Stichotrichia</taxon>
        <taxon>Sporadotrichida</taxon>
        <taxon>Oxytrichidae</taxon>
        <taxon>Stylonychinae</taxon>
        <taxon>Stylonychia</taxon>
    </lineage>
</organism>
<evidence type="ECO:0000313" key="2">
    <source>
        <dbReference type="EMBL" id="CDW84305.1"/>
    </source>
</evidence>